<name>E6ZLL6_SPORE</name>
<dbReference type="HOGENOM" id="CLU_125614_0_0_1"/>
<dbReference type="AlphaFoldDB" id="E6ZLL6"/>
<dbReference type="EMBL" id="FQ311430">
    <property type="protein sequence ID" value="CBQ68219.1"/>
    <property type="molecule type" value="Genomic_DNA"/>
</dbReference>
<keyword evidence="1" id="KW-0732">Signal</keyword>
<dbReference type="eggNOG" id="ENOG502R2YZ">
    <property type="taxonomic scope" value="Eukaryota"/>
</dbReference>
<gene>
    <name evidence="2" type="ORF">sr12085</name>
</gene>
<evidence type="ECO:0000256" key="1">
    <source>
        <dbReference type="SAM" id="SignalP"/>
    </source>
</evidence>
<sequence length="163" mass="18339">MVMFKPSFLLVSAVLALGTVMPAVHAGHVSLEINTDSEPVKRPKDASLACVAKSKYCRSPAHYTDVDFGPMMSLTTCHHDSRLKSYWNRFKPHGRFVNMFYVTLCPYDKVTSAKECNLGKVAHPHQLIANVEQMMQLEFYTSCNAEISCAFVDQVDDQCFPKK</sequence>
<feature type="chain" id="PRO_5003216430" evidence="1">
    <location>
        <begin position="27"/>
        <end position="163"/>
    </location>
</feature>
<organism evidence="2 3">
    <name type="scientific">Sporisorium reilianum (strain SRZ2)</name>
    <name type="common">Maize head smut fungus</name>
    <dbReference type="NCBI Taxonomy" id="999809"/>
    <lineage>
        <taxon>Eukaryota</taxon>
        <taxon>Fungi</taxon>
        <taxon>Dikarya</taxon>
        <taxon>Basidiomycota</taxon>
        <taxon>Ustilaginomycotina</taxon>
        <taxon>Ustilaginomycetes</taxon>
        <taxon>Ustilaginales</taxon>
        <taxon>Ustilaginaceae</taxon>
        <taxon>Sporisorium</taxon>
    </lineage>
</organism>
<reference evidence="2 3" key="1">
    <citation type="journal article" date="2010" name="Science">
        <title>Pathogenicity determinants in smut fungi revealed by genome comparison.</title>
        <authorList>
            <person name="Schirawski J."/>
            <person name="Mannhaupt G."/>
            <person name="Muench K."/>
            <person name="Brefort T."/>
            <person name="Schipper K."/>
            <person name="Doehlemann G."/>
            <person name="Di Stasio M."/>
            <person name="Roessel N."/>
            <person name="Mendoza-Mendoza A."/>
            <person name="Pester D."/>
            <person name="Mueller O."/>
            <person name="Winterberg B."/>
            <person name="Meyer E."/>
            <person name="Ghareeb H."/>
            <person name="Wollenberg T."/>
            <person name="Muensterkoetter M."/>
            <person name="Wong P."/>
            <person name="Walter M."/>
            <person name="Stukenbrock E."/>
            <person name="Gueldener U."/>
            <person name="Kahmann R."/>
        </authorList>
    </citation>
    <scope>NUCLEOTIDE SEQUENCE [LARGE SCALE GENOMIC DNA]</scope>
    <source>
        <strain evidence="3">SRZ2</strain>
    </source>
</reference>
<proteinExistence type="predicted"/>
<evidence type="ECO:0000313" key="2">
    <source>
        <dbReference type="EMBL" id="CBQ68219.1"/>
    </source>
</evidence>
<dbReference type="OrthoDB" id="2555525at2759"/>
<accession>E6ZLL6</accession>
<keyword evidence="3" id="KW-1185">Reference proteome</keyword>
<dbReference type="VEuPathDB" id="FungiDB:sr12085"/>
<protein>
    <submittedName>
        <fullName evidence="2">Conserved hypothetical Ustilaginaceae-specific protein</fullName>
    </submittedName>
</protein>
<evidence type="ECO:0000313" key="3">
    <source>
        <dbReference type="Proteomes" id="UP000008867"/>
    </source>
</evidence>
<dbReference type="Proteomes" id="UP000008867">
    <property type="component" value="Chromosome 1"/>
</dbReference>
<feature type="signal peptide" evidence="1">
    <location>
        <begin position="1"/>
        <end position="26"/>
    </location>
</feature>